<name>A0ABU9Y844_9SPHN</name>
<organism evidence="2 3">
    <name type="scientific">Sphingomonas oligophenolica</name>
    <dbReference type="NCBI Taxonomy" id="301154"/>
    <lineage>
        <taxon>Bacteria</taxon>
        <taxon>Pseudomonadati</taxon>
        <taxon>Pseudomonadota</taxon>
        <taxon>Alphaproteobacteria</taxon>
        <taxon>Sphingomonadales</taxon>
        <taxon>Sphingomonadaceae</taxon>
        <taxon>Sphingomonas</taxon>
    </lineage>
</organism>
<reference evidence="2 3" key="1">
    <citation type="submission" date="2024-05" db="EMBL/GenBank/DDBJ databases">
        <authorList>
            <person name="Liu Q."/>
            <person name="Xin Y.-H."/>
        </authorList>
    </citation>
    <scope>NUCLEOTIDE SEQUENCE [LARGE SCALE GENOMIC DNA]</scope>
    <source>
        <strain evidence="2 3">CGMCC 1.10181</strain>
    </source>
</reference>
<dbReference type="RefSeq" id="WP_343889870.1">
    <property type="nucleotide sequence ID" value="NZ_BAAAEH010000024.1"/>
</dbReference>
<feature type="chain" id="PRO_5045649443" evidence="1">
    <location>
        <begin position="25"/>
        <end position="173"/>
    </location>
</feature>
<proteinExistence type="predicted"/>
<dbReference type="EMBL" id="JBDIME010000022">
    <property type="protein sequence ID" value="MEN2791951.1"/>
    <property type="molecule type" value="Genomic_DNA"/>
</dbReference>
<gene>
    <name evidence="2" type="ORF">ABC974_20150</name>
</gene>
<evidence type="ECO:0000256" key="1">
    <source>
        <dbReference type="SAM" id="SignalP"/>
    </source>
</evidence>
<keyword evidence="1" id="KW-0732">Signal</keyword>
<comment type="caution">
    <text evidence="2">The sequence shown here is derived from an EMBL/GenBank/DDBJ whole genome shotgun (WGS) entry which is preliminary data.</text>
</comment>
<evidence type="ECO:0000313" key="2">
    <source>
        <dbReference type="EMBL" id="MEN2791951.1"/>
    </source>
</evidence>
<dbReference type="Proteomes" id="UP001419910">
    <property type="component" value="Unassembled WGS sequence"/>
</dbReference>
<dbReference type="InterPro" id="IPR018673">
    <property type="entry name" value="DUF2141"/>
</dbReference>
<feature type="signal peptide" evidence="1">
    <location>
        <begin position="1"/>
        <end position="24"/>
    </location>
</feature>
<keyword evidence="3" id="KW-1185">Reference proteome</keyword>
<dbReference type="Pfam" id="PF09912">
    <property type="entry name" value="DUF2141"/>
    <property type="match status" value="1"/>
</dbReference>
<sequence>MTTTSRARALLAFFLLLDAAPLAADMIGQDAPACAAGHGPAIQANIVGLKDRVGEVWLELYPATEADFLRPDEELIAEGKTFRRTRSHLPASGAVSICVRVPRPGRYALLLRHNRVGKDKFSIFSDGAGFPSNQRLGRSRPKHSQALIDAGPGITVANIRVQYLRGLGGFGPL</sequence>
<evidence type="ECO:0000313" key="3">
    <source>
        <dbReference type="Proteomes" id="UP001419910"/>
    </source>
</evidence>
<accession>A0ABU9Y844</accession>
<protein>
    <submittedName>
        <fullName evidence="2">DUF2141 domain-containing protein</fullName>
    </submittedName>
</protein>